<organism evidence="1 2">
    <name type="scientific">Deinococcus peraridilitoris (strain DSM 19664 / LMG 22246 / CIP 109416 / KR-200)</name>
    <dbReference type="NCBI Taxonomy" id="937777"/>
    <lineage>
        <taxon>Bacteria</taxon>
        <taxon>Thermotogati</taxon>
        <taxon>Deinococcota</taxon>
        <taxon>Deinococci</taxon>
        <taxon>Deinococcales</taxon>
        <taxon>Deinococcaceae</taxon>
        <taxon>Deinococcus</taxon>
    </lineage>
</organism>
<evidence type="ECO:0000313" key="2">
    <source>
        <dbReference type="Proteomes" id="UP000010467"/>
    </source>
</evidence>
<proteinExistence type="predicted"/>
<name>L0A840_DEIPD</name>
<sequence>MSVELPGALWQTHAWCTSRLDGAPTTLTLRAPELRPPESPEAWRYGELHPEWIAGLVKRRAALLARQQVPFDLLPGRILGVLSHADMDIGEGAPASNGVIDNIYLPPWDTWFAFVSFDTTGMLLAWIPAPLEALVESARSVPHNLVRVTS</sequence>
<accession>L0A840</accession>
<reference evidence="2" key="1">
    <citation type="submission" date="2012-03" db="EMBL/GenBank/DDBJ databases">
        <title>Complete sequence of plasmid 1 of Deinococcus peraridilitoris DSM 19664.</title>
        <authorList>
            <person name="Lucas S."/>
            <person name="Copeland A."/>
            <person name="Lapidus A."/>
            <person name="Glavina del Rio T."/>
            <person name="Dalin E."/>
            <person name="Tice H."/>
            <person name="Bruce D."/>
            <person name="Goodwin L."/>
            <person name="Pitluck S."/>
            <person name="Peters L."/>
            <person name="Mikhailova N."/>
            <person name="Lu M."/>
            <person name="Kyrpides N."/>
            <person name="Mavromatis K."/>
            <person name="Ivanova N."/>
            <person name="Brettin T."/>
            <person name="Detter J.C."/>
            <person name="Han C."/>
            <person name="Larimer F."/>
            <person name="Land M."/>
            <person name="Hauser L."/>
            <person name="Markowitz V."/>
            <person name="Cheng J.-F."/>
            <person name="Hugenholtz P."/>
            <person name="Woyke T."/>
            <person name="Wu D."/>
            <person name="Pukall R."/>
            <person name="Steenblock K."/>
            <person name="Brambilla E."/>
            <person name="Klenk H.-P."/>
            <person name="Eisen J.A."/>
        </authorList>
    </citation>
    <scope>NUCLEOTIDE SEQUENCE [LARGE SCALE GENOMIC DNA]</scope>
    <source>
        <strain evidence="2">DSM 19664 / LMG 22246 / CIP 109416 / KR-200</strain>
        <plasmid evidence="2">Plasmid pDEIPE01</plasmid>
    </source>
</reference>
<dbReference type="AlphaFoldDB" id="L0A840"/>
<dbReference type="HOGENOM" id="CLU_1516315_0_0_0"/>
<keyword evidence="1" id="KW-0614">Plasmid</keyword>
<dbReference type="EMBL" id="CP003383">
    <property type="protein sequence ID" value="AFZ69352.1"/>
    <property type="molecule type" value="Genomic_DNA"/>
</dbReference>
<geneLocation type="plasmid" evidence="1 2">
    <name>pDEIPE01</name>
</geneLocation>
<dbReference type="Proteomes" id="UP000010467">
    <property type="component" value="Plasmid pDEIPE01"/>
</dbReference>
<gene>
    <name evidence="1" type="ordered locus">Deipe_3943</name>
</gene>
<dbReference type="KEGG" id="dpd:Deipe_3943"/>
<keyword evidence="2" id="KW-1185">Reference proteome</keyword>
<evidence type="ECO:0000313" key="1">
    <source>
        <dbReference type="EMBL" id="AFZ69352.1"/>
    </source>
</evidence>
<protein>
    <submittedName>
        <fullName evidence="1">Uncharacterized protein</fullName>
    </submittedName>
</protein>